<evidence type="ECO:0000259" key="1">
    <source>
        <dbReference type="Pfam" id="PF00534"/>
    </source>
</evidence>
<dbReference type="Proteomes" id="UP000195772">
    <property type="component" value="Unassembled WGS sequence"/>
</dbReference>
<comment type="caution">
    <text evidence="3">The sequence shown here is derived from an EMBL/GenBank/DDBJ whole genome shotgun (WGS) entry which is preliminary data.</text>
</comment>
<proteinExistence type="predicted"/>
<dbReference type="Pfam" id="PF00534">
    <property type="entry name" value="Glycos_transf_1"/>
    <property type="match status" value="1"/>
</dbReference>
<dbReference type="SUPFAM" id="SSF53756">
    <property type="entry name" value="UDP-Glycosyltransferase/glycogen phosphorylase"/>
    <property type="match status" value="1"/>
</dbReference>
<dbReference type="AlphaFoldDB" id="A0A1Y3R1J8"/>
<dbReference type="PANTHER" id="PTHR45947:SF13">
    <property type="entry name" value="TRANSFERASE"/>
    <property type="match status" value="1"/>
</dbReference>
<dbReference type="InterPro" id="IPR028098">
    <property type="entry name" value="Glyco_trans_4-like_N"/>
</dbReference>
<protein>
    <submittedName>
        <fullName evidence="3">Glycosyl transferase family 1</fullName>
    </submittedName>
</protein>
<dbReference type="RefSeq" id="WP_087403046.1">
    <property type="nucleotide sequence ID" value="NZ_NFHB01000007.1"/>
</dbReference>
<keyword evidence="3" id="KW-0808">Transferase</keyword>
<evidence type="ECO:0000313" key="3">
    <source>
        <dbReference type="EMBL" id="OUN02670.1"/>
    </source>
</evidence>
<gene>
    <name evidence="3" type="ORF">B5G41_11555</name>
</gene>
<organism evidence="3 4">
    <name type="scientific">Alistipes onderdonkii</name>
    <dbReference type="NCBI Taxonomy" id="328813"/>
    <lineage>
        <taxon>Bacteria</taxon>
        <taxon>Pseudomonadati</taxon>
        <taxon>Bacteroidota</taxon>
        <taxon>Bacteroidia</taxon>
        <taxon>Bacteroidales</taxon>
        <taxon>Rikenellaceae</taxon>
        <taxon>Alistipes</taxon>
    </lineage>
</organism>
<dbReference type="EMBL" id="NFHB01000007">
    <property type="protein sequence ID" value="OUN02670.1"/>
    <property type="molecule type" value="Genomic_DNA"/>
</dbReference>
<dbReference type="OrthoDB" id="1096251at2"/>
<dbReference type="PANTHER" id="PTHR45947">
    <property type="entry name" value="SULFOQUINOVOSYL TRANSFERASE SQD2"/>
    <property type="match status" value="1"/>
</dbReference>
<dbReference type="InterPro" id="IPR050194">
    <property type="entry name" value="Glycosyltransferase_grp1"/>
</dbReference>
<reference evidence="4" key="1">
    <citation type="submission" date="2017-04" db="EMBL/GenBank/DDBJ databases">
        <title>Function of individual gut microbiota members based on whole genome sequencing of pure cultures obtained from chicken caecum.</title>
        <authorList>
            <person name="Medvecky M."/>
            <person name="Cejkova D."/>
            <person name="Polansky O."/>
            <person name="Karasova D."/>
            <person name="Kubasova T."/>
            <person name="Cizek A."/>
            <person name="Rychlik I."/>
        </authorList>
    </citation>
    <scope>NUCLEOTIDE SEQUENCE [LARGE SCALE GENOMIC DNA]</scope>
    <source>
        <strain evidence="4">An90</strain>
    </source>
</reference>
<feature type="domain" description="Glycosyltransferase subfamily 4-like N-terminal" evidence="2">
    <location>
        <begin position="18"/>
        <end position="218"/>
    </location>
</feature>
<dbReference type="Gene3D" id="3.40.50.2000">
    <property type="entry name" value="Glycogen Phosphorylase B"/>
    <property type="match status" value="2"/>
</dbReference>
<dbReference type="Pfam" id="PF13439">
    <property type="entry name" value="Glyco_transf_4"/>
    <property type="match status" value="1"/>
</dbReference>
<evidence type="ECO:0000313" key="4">
    <source>
        <dbReference type="Proteomes" id="UP000195772"/>
    </source>
</evidence>
<dbReference type="InterPro" id="IPR001296">
    <property type="entry name" value="Glyco_trans_1"/>
</dbReference>
<evidence type="ECO:0000259" key="2">
    <source>
        <dbReference type="Pfam" id="PF13439"/>
    </source>
</evidence>
<sequence>MQILLANKYYYPRGGDCVCTINLEELLKQKGHEVAVFSMQHPENLETPWSKYFPSEVKFAPGLGIIEALRRPFGTREVRTKFTRLLDEFQPDILHLNNIHTQLSPVIAEIAHRRGVKVVWTLHDYKLLCPRYDCLRNGLQVCEECFSDKRKVREHKCMKNSALASFLAYKEAMKWTRMRLEAITDAFICPSRFMADKMVQGNFDKQKINTLCNFIDIAKTRKDDYDKEKYYCYIGRLSHEKGIGTLIEAAKRLPYPLKIIGGGSLEKTLRAAAAGSDIELLGYKHWAEIKAIVGRARFCVVPSEWYENNPLSVIESQCLGTPVLGSRIGGIPELIDEGKTGMLFESGNAKELKTRIDQMFATPFEYRQIALDAQKRYSAERYYVKLLKIYTSL</sequence>
<accession>A0A1Y3R1J8</accession>
<feature type="domain" description="Glycosyl transferase family 1" evidence="1">
    <location>
        <begin position="223"/>
        <end position="368"/>
    </location>
</feature>
<dbReference type="GO" id="GO:0016757">
    <property type="term" value="F:glycosyltransferase activity"/>
    <property type="evidence" value="ECO:0007669"/>
    <property type="project" value="InterPro"/>
</dbReference>
<name>A0A1Y3R1J8_9BACT</name>